<evidence type="ECO:0000313" key="3">
    <source>
        <dbReference type="Proteomes" id="UP000557307"/>
    </source>
</evidence>
<feature type="chain" id="PRO_5032282557" evidence="1">
    <location>
        <begin position="27"/>
        <end position="133"/>
    </location>
</feature>
<keyword evidence="1" id="KW-0732">Signal</keyword>
<keyword evidence="2" id="KW-0449">Lipoprotein</keyword>
<evidence type="ECO:0000313" key="2">
    <source>
        <dbReference type="EMBL" id="MBB5286276.1"/>
    </source>
</evidence>
<protein>
    <submittedName>
        <fullName evidence="2">Outer membrane lipoprotein-sorting protein</fullName>
    </submittedName>
</protein>
<dbReference type="EMBL" id="JACHGF010000009">
    <property type="protein sequence ID" value="MBB5286276.1"/>
    <property type="molecule type" value="Genomic_DNA"/>
</dbReference>
<dbReference type="RefSeq" id="WP_184177276.1">
    <property type="nucleotide sequence ID" value="NZ_JACHGF010000009.1"/>
</dbReference>
<gene>
    <name evidence="2" type="ORF">HNQ92_004436</name>
</gene>
<organism evidence="2 3">
    <name type="scientific">Rhabdobacter roseus</name>
    <dbReference type="NCBI Taxonomy" id="1655419"/>
    <lineage>
        <taxon>Bacteria</taxon>
        <taxon>Pseudomonadati</taxon>
        <taxon>Bacteroidota</taxon>
        <taxon>Cytophagia</taxon>
        <taxon>Cytophagales</taxon>
        <taxon>Cytophagaceae</taxon>
        <taxon>Rhabdobacter</taxon>
    </lineage>
</organism>
<sequence length="133" mass="14833">MKTKNILTLAALMSALTTGLALEATAQVSSETSAESPVAKATSDLHVLQMKPMQFRVSYTNPKTNRLSVRIVDAEQRVLFSENKNVSTNYLKYFDLSPLLDGTYTFEITDGNEKYSQSFDIMTQTRRIVAAKN</sequence>
<proteinExistence type="predicted"/>
<name>A0A840TPM7_9BACT</name>
<comment type="caution">
    <text evidence="2">The sequence shown here is derived from an EMBL/GenBank/DDBJ whole genome shotgun (WGS) entry which is preliminary data.</text>
</comment>
<accession>A0A840TPM7</accession>
<reference evidence="2 3" key="1">
    <citation type="submission" date="2020-08" db="EMBL/GenBank/DDBJ databases">
        <title>Genomic Encyclopedia of Type Strains, Phase IV (KMG-IV): sequencing the most valuable type-strain genomes for metagenomic binning, comparative biology and taxonomic classification.</title>
        <authorList>
            <person name="Goeker M."/>
        </authorList>
    </citation>
    <scope>NUCLEOTIDE SEQUENCE [LARGE SCALE GENOMIC DNA]</scope>
    <source>
        <strain evidence="2 3">DSM 105074</strain>
    </source>
</reference>
<dbReference type="Proteomes" id="UP000557307">
    <property type="component" value="Unassembled WGS sequence"/>
</dbReference>
<feature type="signal peptide" evidence="1">
    <location>
        <begin position="1"/>
        <end position="26"/>
    </location>
</feature>
<evidence type="ECO:0000256" key="1">
    <source>
        <dbReference type="SAM" id="SignalP"/>
    </source>
</evidence>
<dbReference type="AlphaFoldDB" id="A0A840TPM7"/>
<keyword evidence="3" id="KW-1185">Reference proteome</keyword>